<feature type="compositionally biased region" description="Basic residues" evidence="1">
    <location>
        <begin position="51"/>
        <end position="65"/>
    </location>
</feature>
<gene>
    <name evidence="2" type="ORF">DEO72_LG11g1791</name>
</gene>
<feature type="region of interest" description="Disordered" evidence="1">
    <location>
        <begin position="1"/>
        <end position="141"/>
    </location>
</feature>
<feature type="compositionally biased region" description="Basic residues" evidence="1">
    <location>
        <begin position="346"/>
        <end position="366"/>
    </location>
</feature>
<keyword evidence="3" id="KW-1185">Reference proteome</keyword>
<dbReference type="PANTHER" id="PTHR36746">
    <property type="entry name" value="BNAC04G51760D PROTEIN"/>
    <property type="match status" value="1"/>
</dbReference>
<dbReference type="Proteomes" id="UP000501690">
    <property type="component" value="Linkage Group LG11"/>
</dbReference>
<feature type="region of interest" description="Disordered" evidence="1">
    <location>
        <begin position="313"/>
        <end position="366"/>
    </location>
</feature>
<proteinExistence type="predicted"/>
<reference evidence="2 3" key="1">
    <citation type="submission" date="2019-04" db="EMBL/GenBank/DDBJ databases">
        <title>An improved genome assembly and genetic linkage map for asparagus bean, Vigna unguiculata ssp. sesquipedialis.</title>
        <authorList>
            <person name="Xia Q."/>
            <person name="Zhang R."/>
            <person name="Dong Y."/>
        </authorList>
    </citation>
    <scope>NUCLEOTIDE SEQUENCE [LARGE SCALE GENOMIC DNA]</scope>
    <source>
        <tissue evidence="2">Leaf</tissue>
    </source>
</reference>
<dbReference type="EMBL" id="CP039355">
    <property type="protein sequence ID" value="QCE14785.1"/>
    <property type="molecule type" value="Genomic_DNA"/>
</dbReference>
<name>A0A4D6NR86_VIGUN</name>
<protein>
    <submittedName>
        <fullName evidence="2">Uncharacterized protein</fullName>
    </submittedName>
</protein>
<dbReference type="PANTHER" id="PTHR36746:SF3">
    <property type="entry name" value="DUF4005 DOMAIN-CONTAINING PROTEIN"/>
    <property type="match status" value="1"/>
</dbReference>
<feature type="compositionally biased region" description="Basic residues" evidence="1">
    <location>
        <begin position="99"/>
        <end position="113"/>
    </location>
</feature>
<accession>A0A4D6NR86</accession>
<sequence>MGGRVSGHGGAAGSKPVKKKGCDASKSWSLSSHGHHHYSSLPPHAPISAPPHHRAIPQPACRRHQSTPETSPPFSAAQPLCSHARTERQEVVSPLQRYRQQRRHLEPRRRGICRLHSSSSQARPERSLLRHPKPPPTMLRSPLIAPLPLKLRLTGGDGFIPFPLKKMKMKGEGDDEYEIGSAYDGEIATDSQLKYWWIVNDDPKSGKSMQADEREWKGQRECSGSAAGAAVSARNSSCSKVHGKATRVASSEAGYDPRMRWRAANPAVETTRAWKGQHGRAANSDNTSLDNDETFNSFIRRAKGKLRTVSHIGREQSNVTPVPLRDDDEANARDNLNDQFSNFIKSSKKKLRSTSSMRKHGSFNRR</sequence>
<dbReference type="AlphaFoldDB" id="A0A4D6NR86"/>
<organism evidence="2 3">
    <name type="scientific">Vigna unguiculata</name>
    <name type="common">Cowpea</name>
    <dbReference type="NCBI Taxonomy" id="3917"/>
    <lineage>
        <taxon>Eukaryota</taxon>
        <taxon>Viridiplantae</taxon>
        <taxon>Streptophyta</taxon>
        <taxon>Embryophyta</taxon>
        <taxon>Tracheophyta</taxon>
        <taxon>Spermatophyta</taxon>
        <taxon>Magnoliopsida</taxon>
        <taxon>eudicotyledons</taxon>
        <taxon>Gunneridae</taxon>
        <taxon>Pentapetalae</taxon>
        <taxon>rosids</taxon>
        <taxon>fabids</taxon>
        <taxon>Fabales</taxon>
        <taxon>Fabaceae</taxon>
        <taxon>Papilionoideae</taxon>
        <taxon>50 kb inversion clade</taxon>
        <taxon>NPAAA clade</taxon>
        <taxon>indigoferoid/millettioid clade</taxon>
        <taxon>Phaseoleae</taxon>
        <taxon>Vigna</taxon>
    </lineage>
</organism>
<evidence type="ECO:0000313" key="3">
    <source>
        <dbReference type="Proteomes" id="UP000501690"/>
    </source>
</evidence>
<evidence type="ECO:0000256" key="1">
    <source>
        <dbReference type="SAM" id="MobiDB-lite"/>
    </source>
</evidence>
<evidence type="ECO:0000313" key="2">
    <source>
        <dbReference type="EMBL" id="QCE14785.1"/>
    </source>
</evidence>
<feature type="compositionally biased region" description="Gly residues" evidence="1">
    <location>
        <begin position="1"/>
        <end position="12"/>
    </location>
</feature>